<sequence>MTTLRDEEDRHITDEEEIFQQVHKYYEHLYTQPTVTFAESREQARALTLIDRFVPDDDNRRLEEVPGAKVLKEMVEDLPPDKSSREDGVPAEVLQEL</sequence>
<gene>
    <name evidence="2" type="ORF">R1flu_008281</name>
</gene>
<keyword evidence="3" id="KW-1185">Reference proteome</keyword>
<accession>A0ABD1YB88</accession>
<evidence type="ECO:0000256" key="1">
    <source>
        <dbReference type="SAM" id="MobiDB-lite"/>
    </source>
</evidence>
<feature type="compositionally biased region" description="Basic and acidic residues" evidence="1">
    <location>
        <begin position="76"/>
        <end position="88"/>
    </location>
</feature>
<protein>
    <submittedName>
        <fullName evidence="2">Uncharacterized protein</fullName>
    </submittedName>
</protein>
<organism evidence="2 3">
    <name type="scientific">Riccia fluitans</name>
    <dbReference type="NCBI Taxonomy" id="41844"/>
    <lineage>
        <taxon>Eukaryota</taxon>
        <taxon>Viridiplantae</taxon>
        <taxon>Streptophyta</taxon>
        <taxon>Embryophyta</taxon>
        <taxon>Marchantiophyta</taxon>
        <taxon>Marchantiopsida</taxon>
        <taxon>Marchantiidae</taxon>
        <taxon>Marchantiales</taxon>
        <taxon>Ricciaceae</taxon>
        <taxon>Riccia</taxon>
    </lineage>
</organism>
<comment type="caution">
    <text evidence="2">The sequence shown here is derived from an EMBL/GenBank/DDBJ whole genome shotgun (WGS) entry which is preliminary data.</text>
</comment>
<reference evidence="2 3" key="1">
    <citation type="submission" date="2024-09" db="EMBL/GenBank/DDBJ databases">
        <title>Chromosome-scale assembly of Riccia fluitans.</title>
        <authorList>
            <person name="Paukszto L."/>
            <person name="Sawicki J."/>
            <person name="Karawczyk K."/>
            <person name="Piernik-Szablinska J."/>
            <person name="Szczecinska M."/>
            <person name="Mazdziarz M."/>
        </authorList>
    </citation>
    <scope>NUCLEOTIDE SEQUENCE [LARGE SCALE GENOMIC DNA]</scope>
    <source>
        <strain evidence="2">Rf_01</strain>
        <tissue evidence="2">Aerial parts of the thallus</tissue>
    </source>
</reference>
<dbReference type="EMBL" id="JBHFFA010000005">
    <property type="protein sequence ID" value="KAL2624036.1"/>
    <property type="molecule type" value="Genomic_DNA"/>
</dbReference>
<feature type="region of interest" description="Disordered" evidence="1">
    <location>
        <begin position="76"/>
        <end position="97"/>
    </location>
</feature>
<dbReference type="AlphaFoldDB" id="A0ABD1YB88"/>
<evidence type="ECO:0000313" key="2">
    <source>
        <dbReference type="EMBL" id="KAL2624036.1"/>
    </source>
</evidence>
<dbReference type="Proteomes" id="UP001605036">
    <property type="component" value="Unassembled WGS sequence"/>
</dbReference>
<proteinExistence type="predicted"/>
<name>A0ABD1YB88_9MARC</name>
<evidence type="ECO:0000313" key="3">
    <source>
        <dbReference type="Proteomes" id="UP001605036"/>
    </source>
</evidence>